<dbReference type="AlphaFoldDB" id="A0AAN7PQQ3"/>
<accession>A0AAN7PQQ3</accession>
<evidence type="ECO:0000313" key="1">
    <source>
        <dbReference type="EMBL" id="KAK4886836.1"/>
    </source>
</evidence>
<keyword evidence="2" id="KW-1185">Reference proteome</keyword>
<dbReference type="Proteomes" id="UP001353858">
    <property type="component" value="Unassembled WGS sequence"/>
</dbReference>
<evidence type="ECO:0000313" key="2">
    <source>
        <dbReference type="Proteomes" id="UP001353858"/>
    </source>
</evidence>
<organism evidence="1 2">
    <name type="scientific">Aquatica leii</name>
    <dbReference type="NCBI Taxonomy" id="1421715"/>
    <lineage>
        <taxon>Eukaryota</taxon>
        <taxon>Metazoa</taxon>
        <taxon>Ecdysozoa</taxon>
        <taxon>Arthropoda</taxon>
        <taxon>Hexapoda</taxon>
        <taxon>Insecta</taxon>
        <taxon>Pterygota</taxon>
        <taxon>Neoptera</taxon>
        <taxon>Endopterygota</taxon>
        <taxon>Coleoptera</taxon>
        <taxon>Polyphaga</taxon>
        <taxon>Elateriformia</taxon>
        <taxon>Elateroidea</taxon>
        <taxon>Lampyridae</taxon>
        <taxon>Luciolinae</taxon>
        <taxon>Aquatica</taxon>
    </lineage>
</organism>
<name>A0AAN7PQQ3_9COLE</name>
<protein>
    <submittedName>
        <fullName evidence="1">Uncharacterized protein</fullName>
    </submittedName>
</protein>
<proteinExistence type="predicted"/>
<comment type="caution">
    <text evidence="1">The sequence shown here is derived from an EMBL/GenBank/DDBJ whole genome shotgun (WGS) entry which is preliminary data.</text>
</comment>
<reference evidence="2" key="1">
    <citation type="submission" date="2023-01" db="EMBL/GenBank/DDBJ databases">
        <title>Key to firefly adult light organ development and bioluminescence: homeobox transcription factors regulate luciferase expression and transportation to peroxisome.</title>
        <authorList>
            <person name="Fu X."/>
        </authorList>
    </citation>
    <scope>NUCLEOTIDE SEQUENCE [LARGE SCALE GENOMIC DNA]</scope>
</reference>
<gene>
    <name evidence="1" type="ORF">RN001_003107</name>
</gene>
<dbReference type="EMBL" id="JARPUR010000001">
    <property type="protein sequence ID" value="KAK4886836.1"/>
    <property type="molecule type" value="Genomic_DNA"/>
</dbReference>
<sequence>MDQPLDNDPPFRDLRRGALTPVITNIDRFTPENQVTAASPDEFIIQQRGRRCKPITWSPVDYNKTDILGPPRDKTPDRLTRGTEINSKLRRRLIMSPDRNHTNKLGDAIAKKLKAISYINNTEETLGGAHLK</sequence>